<proteinExistence type="predicted"/>
<dbReference type="PROSITE" id="PS50090">
    <property type="entry name" value="MYB_LIKE"/>
    <property type="match status" value="1"/>
</dbReference>
<evidence type="ECO:0000259" key="1">
    <source>
        <dbReference type="PROSITE" id="PS50090"/>
    </source>
</evidence>
<protein>
    <submittedName>
        <fullName evidence="2">Helix-turn-helix domain-containing protein</fullName>
    </submittedName>
</protein>
<sequence>MAWTEEEHQELVKLKHNGWTYREIAEMLSEKFERSFSFDSVRNRWRRTQEVESVDELPPYKENVELKGDGSQLSDKLIKMSHQDSKDPDFLLKAHGYDADEWEIINAKSSIWNQHNKQDGTLTLYASKITVKPKEVKFNWDRVINKINNIKPVIVQSKEDEKERYLNIPLFDMHFGIADYEYYIQTQREILSLLDKPYKEVLFIIGQDLLHNDDFRGRTASGREIEKVDMEKAWEDAMYFYYPLISKALGSKVKIIYSKGNHDESMSWAFVQCLKAKFPQVECDDSFKERKVHMLGSNFVGMNHGDKKKEVNLTENFAKEFPIQWSSATTTEIFVGHLHTERLIDKEGVVIRRMPTGNKVDQWHADHGYTTAHKRFQVFEYTEKEVKTIHYV</sequence>
<feature type="domain" description="Myb-like" evidence="1">
    <location>
        <begin position="1"/>
        <end position="49"/>
    </location>
</feature>
<comment type="caution">
    <text evidence="2">The sequence shown here is derived from an EMBL/GenBank/DDBJ whole genome shotgun (WGS) entry which is preliminary data.</text>
</comment>
<dbReference type="RefSeq" id="WP_257821355.1">
    <property type="nucleotide sequence ID" value="NZ_JABXYM010000001.1"/>
</dbReference>
<evidence type="ECO:0000313" key="2">
    <source>
        <dbReference type="EMBL" id="MCR6096869.1"/>
    </source>
</evidence>
<evidence type="ECO:0000313" key="3">
    <source>
        <dbReference type="Proteomes" id="UP001057753"/>
    </source>
</evidence>
<reference evidence="2" key="1">
    <citation type="submission" date="2020-06" db="EMBL/GenBank/DDBJ databases">
        <title>Insight into the genomes of haloalkaliphilic bacilli from Kenyan soda lakes.</title>
        <authorList>
            <person name="Mwirichia R."/>
            <person name="Villamizar G.C."/>
            <person name="Poehlein A."/>
            <person name="Mugweru J."/>
            <person name="Kipnyargis A."/>
            <person name="Kiplimo D."/>
            <person name="Orwa P."/>
            <person name="Daniel R."/>
        </authorList>
    </citation>
    <scope>NUCLEOTIDE SEQUENCE</scope>
    <source>
        <strain evidence="2">B1096_S55</strain>
    </source>
</reference>
<accession>A0A9Q4B214</accession>
<dbReference type="Proteomes" id="UP001057753">
    <property type="component" value="Unassembled WGS sequence"/>
</dbReference>
<dbReference type="AlphaFoldDB" id="A0A9Q4B214"/>
<dbReference type="InterPro" id="IPR001005">
    <property type="entry name" value="SANT/Myb"/>
</dbReference>
<dbReference type="EMBL" id="JABXYM010000001">
    <property type="protein sequence ID" value="MCR6096869.1"/>
    <property type="molecule type" value="Genomic_DNA"/>
</dbReference>
<keyword evidence="3" id="KW-1185">Reference proteome</keyword>
<organism evidence="2 3">
    <name type="scientific">Salipaludibacillus agaradhaerens</name>
    <name type="common">Bacillus agaradhaerens</name>
    <dbReference type="NCBI Taxonomy" id="76935"/>
    <lineage>
        <taxon>Bacteria</taxon>
        <taxon>Bacillati</taxon>
        <taxon>Bacillota</taxon>
        <taxon>Bacilli</taxon>
        <taxon>Bacillales</taxon>
        <taxon>Bacillaceae</taxon>
    </lineage>
</organism>
<name>A0A9Q4B214_SALAG</name>
<gene>
    <name evidence="2" type="ORF">HXA33_09905</name>
</gene>